<feature type="compositionally biased region" description="Basic and acidic residues" evidence="6">
    <location>
        <begin position="348"/>
        <end position="363"/>
    </location>
</feature>
<evidence type="ECO:0000256" key="6">
    <source>
        <dbReference type="SAM" id="MobiDB-lite"/>
    </source>
</evidence>
<dbReference type="SUPFAM" id="SSF54695">
    <property type="entry name" value="POZ domain"/>
    <property type="match status" value="1"/>
</dbReference>
<dbReference type="GO" id="GO:0005634">
    <property type="term" value="C:nucleus"/>
    <property type="evidence" value="ECO:0007669"/>
    <property type="project" value="UniProtKB-SubCell"/>
</dbReference>
<dbReference type="SMART" id="SM00225">
    <property type="entry name" value="BTB"/>
    <property type="match status" value="1"/>
</dbReference>
<dbReference type="GeneID" id="100650283"/>
<reference evidence="9" key="1">
    <citation type="submission" date="2025-08" db="UniProtKB">
        <authorList>
            <consortium name="RefSeq"/>
        </authorList>
    </citation>
    <scope>IDENTIFICATION</scope>
</reference>
<keyword evidence="8" id="KW-1185">Reference proteome</keyword>
<keyword evidence="2" id="KW-0479">Metal-binding</keyword>
<evidence type="ECO:0000313" key="8">
    <source>
        <dbReference type="Proteomes" id="UP000835206"/>
    </source>
</evidence>
<protein>
    <submittedName>
        <fullName evidence="9">Protein abrupt isoform X1</fullName>
    </submittedName>
</protein>
<keyword evidence="4" id="KW-0862">Zinc</keyword>
<keyword evidence="3" id="KW-0863">Zinc-finger</keyword>
<dbReference type="Gene3D" id="2.20.25.240">
    <property type="match status" value="1"/>
</dbReference>
<evidence type="ECO:0000256" key="3">
    <source>
        <dbReference type="ARBA" id="ARBA00022771"/>
    </source>
</evidence>
<dbReference type="InterPro" id="IPR000210">
    <property type="entry name" value="BTB/POZ_dom"/>
</dbReference>
<dbReference type="Pfam" id="PF00651">
    <property type="entry name" value="BTB"/>
    <property type="match status" value="1"/>
</dbReference>
<sequence>MNLLTHVNTLEIQAYLAYLSKINMAKNLLSEQFSLKWNNFSNNLTSGFLSHLTENDLVDVTLAVEGQLLQAHKLVLSVCSPYFKNIFKENPCQHPVIILKDMKYTEIESLLKFMYQGEININQEDLSTFLKVAQTLQIRGLTTEDTNSTKSFPSCDIQSDIDCNIQNVAQSNLSTINRTSKEIETIDRRKRSHDITKKSYKRKKQDMSLTAENIHDLSNEKVDNDNQEVLFLTTDTNNETNEIVDEEENINIPTIKINDNNKSDDSPLLPFPLNTENSRENSTQQDVEPVIYRLSARGRPQLVHEGYVYNLTSRSEGLNRSHYRCAEQHRGCKGKCAVIAERFMPTGVHDHNHPPGYQSEHDYRKKKGLDVDTP</sequence>
<evidence type="ECO:0000256" key="2">
    <source>
        <dbReference type="ARBA" id="ARBA00022723"/>
    </source>
</evidence>
<evidence type="ECO:0000256" key="5">
    <source>
        <dbReference type="ARBA" id="ARBA00023242"/>
    </source>
</evidence>
<dbReference type="Pfam" id="PF04500">
    <property type="entry name" value="FLYWCH"/>
    <property type="match status" value="1"/>
</dbReference>
<dbReference type="Proteomes" id="UP000835206">
    <property type="component" value="Chromosome 7"/>
</dbReference>
<feature type="domain" description="BTB" evidence="7">
    <location>
        <begin position="58"/>
        <end position="123"/>
    </location>
</feature>
<dbReference type="CDD" id="cd18315">
    <property type="entry name" value="BTB_POZ_BAB-like"/>
    <property type="match status" value="1"/>
</dbReference>
<organism evidence="8 9">
    <name type="scientific">Bombus terrestris</name>
    <name type="common">Buff-tailed bumblebee</name>
    <name type="synonym">Apis terrestris</name>
    <dbReference type="NCBI Taxonomy" id="30195"/>
    <lineage>
        <taxon>Eukaryota</taxon>
        <taxon>Metazoa</taxon>
        <taxon>Ecdysozoa</taxon>
        <taxon>Arthropoda</taxon>
        <taxon>Hexapoda</taxon>
        <taxon>Insecta</taxon>
        <taxon>Pterygota</taxon>
        <taxon>Neoptera</taxon>
        <taxon>Endopterygota</taxon>
        <taxon>Hymenoptera</taxon>
        <taxon>Apocrita</taxon>
        <taxon>Aculeata</taxon>
        <taxon>Apoidea</taxon>
        <taxon>Anthophila</taxon>
        <taxon>Apidae</taxon>
        <taxon>Bombus</taxon>
        <taxon>Bombus</taxon>
    </lineage>
</organism>
<dbReference type="AlphaFoldDB" id="A0A9B7HZ80"/>
<accession>A0A9B7HZ80</accession>
<dbReference type="InterPro" id="IPR007588">
    <property type="entry name" value="Znf_FLYWCH"/>
</dbReference>
<dbReference type="GO" id="GO:0006357">
    <property type="term" value="P:regulation of transcription by RNA polymerase II"/>
    <property type="evidence" value="ECO:0007669"/>
    <property type="project" value="TreeGrafter"/>
</dbReference>
<keyword evidence="5" id="KW-0539">Nucleus</keyword>
<gene>
    <name evidence="9" type="primary">LOC100650283</name>
</gene>
<evidence type="ECO:0000256" key="1">
    <source>
        <dbReference type="ARBA" id="ARBA00004123"/>
    </source>
</evidence>
<dbReference type="PANTHER" id="PTHR23110">
    <property type="entry name" value="BTB DOMAIN TRANSCRIPTION FACTOR"/>
    <property type="match status" value="1"/>
</dbReference>
<dbReference type="Gene3D" id="3.30.710.10">
    <property type="entry name" value="Potassium Channel Kv1.1, Chain A"/>
    <property type="match status" value="1"/>
</dbReference>
<dbReference type="InterPro" id="IPR011333">
    <property type="entry name" value="SKP1/BTB/POZ_sf"/>
</dbReference>
<dbReference type="RefSeq" id="XP_020719242.2">
    <property type="nucleotide sequence ID" value="XM_020863583.2"/>
</dbReference>
<evidence type="ECO:0000313" key="9">
    <source>
        <dbReference type="RefSeq" id="XP_020719242.2"/>
    </source>
</evidence>
<dbReference type="PANTHER" id="PTHR23110:SF99">
    <property type="entry name" value="BROAD-COMPLEX CORE PROTEIN ISOFORM 6"/>
    <property type="match status" value="1"/>
</dbReference>
<dbReference type="OrthoDB" id="2311693at2759"/>
<evidence type="ECO:0000256" key="4">
    <source>
        <dbReference type="ARBA" id="ARBA00022833"/>
    </source>
</evidence>
<dbReference type="KEGG" id="bter:100650283"/>
<dbReference type="GO" id="GO:0008270">
    <property type="term" value="F:zinc ion binding"/>
    <property type="evidence" value="ECO:0007669"/>
    <property type="project" value="UniProtKB-KW"/>
</dbReference>
<feature type="region of interest" description="Disordered" evidence="6">
    <location>
        <begin position="346"/>
        <end position="374"/>
    </location>
</feature>
<dbReference type="PROSITE" id="PS50097">
    <property type="entry name" value="BTB"/>
    <property type="match status" value="1"/>
</dbReference>
<evidence type="ECO:0000259" key="7">
    <source>
        <dbReference type="PROSITE" id="PS50097"/>
    </source>
</evidence>
<proteinExistence type="predicted"/>
<name>A0A9B7HZ80_BOMTE</name>
<dbReference type="InterPro" id="IPR051095">
    <property type="entry name" value="Dros_DevTransReg"/>
</dbReference>
<comment type="subcellular location">
    <subcellularLocation>
        <location evidence="1">Nucleus</location>
    </subcellularLocation>
</comment>